<reference evidence="7" key="1">
    <citation type="journal article" date="2019" name="Int. J. Syst. Evol. Microbiol.">
        <title>The Global Catalogue of Microorganisms (GCM) 10K type strain sequencing project: providing services to taxonomists for standard genome sequencing and annotation.</title>
        <authorList>
            <consortium name="The Broad Institute Genomics Platform"/>
            <consortium name="The Broad Institute Genome Sequencing Center for Infectious Disease"/>
            <person name="Wu L."/>
            <person name="Ma J."/>
        </authorList>
    </citation>
    <scope>NUCLEOTIDE SEQUENCE [LARGE SCALE GENOMIC DNA]</scope>
    <source>
        <strain evidence="7">IBRC-M 10908</strain>
    </source>
</reference>
<evidence type="ECO:0000256" key="3">
    <source>
        <dbReference type="ARBA" id="ARBA00022989"/>
    </source>
</evidence>
<evidence type="ECO:0000313" key="6">
    <source>
        <dbReference type="EMBL" id="MFC4335440.1"/>
    </source>
</evidence>
<dbReference type="PANTHER" id="PTHR43427:SF9">
    <property type="entry name" value="ION-TRANSPORT PROTEIN YFEO-RELATED"/>
    <property type="match status" value="1"/>
</dbReference>
<keyword evidence="7" id="KW-1185">Reference proteome</keyword>
<comment type="caution">
    <text evidence="6">The sequence shown here is derived from an EMBL/GenBank/DDBJ whole genome shotgun (WGS) entry which is preliminary data.</text>
</comment>
<feature type="transmembrane region" description="Helical" evidence="5">
    <location>
        <begin position="12"/>
        <end position="34"/>
    </location>
</feature>
<dbReference type="Proteomes" id="UP001595823">
    <property type="component" value="Unassembled WGS sequence"/>
</dbReference>
<dbReference type="CDD" id="cd00400">
    <property type="entry name" value="Voltage_gated_ClC"/>
    <property type="match status" value="1"/>
</dbReference>
<dbReference type="NCBIfam" id="NF002971">
    <property type="entry name" value="PRK03655.1"/>
    <property type="match status" value="1"/>
</dbReference>
<accession>A0ABV8TXY3</accession>
<gene>
    <name evidence="6" type="ORF">ACFPET_09545</name>
</gene>
<dbReference type="InterPro" id="IPR014743">
    <property type="entry name" value="Cl-channel_core"/>
</dbReference>
<evidence type="ECO:0000256" key="5">
    <source>
        <dbReference type="SAM" id="Phobius"/>
    </source>
</evidence>
<dbReference type="InterPro" id="IPR001807">
    <property type="entry name" value="ClC"/>
</dbReference>
<dbReference type="PRINTS" id="PR00762">
    <property type="entry name" value="CLCHANNEL"/>
</dbReference>
<proteinExistence type="predicted"/>
<evidence type="ECO:0000256" key="1">
    <source>
        <dbReference type="ARBA" id="ARBA00004141"/>
    </source>
</evidence>
<dbReference type="SUPFAM" id="SSF81340">
    <property type="entry name" value="Clc chloride channel"/>
    <property type="match status" value="1"/>
</dbReference>
<dbReference type="InterPro" id="IPR050368">
    <property type="entry name" value="ClC-type_chloride_channel"/>
</dbReference>
<feature type="transmembrane region" description="Helical" evidence="5">
    <location>
        <begin position="295"/>
        <end position="315"/>
    </location>
</feature>
<dbReference type="PANTHER" id="PTHR43427">
    <property type="entry name" value="CHLORIDE CHANNEL PROTEIN CLC-E"/>
    <property type="match status" value="1"/>
</dbReference>
<protein>
    <submittedName>
        <fullName evidence="6">Ion channel protein</fullName>
    </submittedName>
</protein>
<keyword evidence="4 5" id="KW-0472">Membrane</keyword>
<feature type="transmembrane region" description="Helical" evidence="5">
    <location>
        <begin position="225"/>
        <end position="246"/>
    </location>
</feature>
<feature type="transmembrane region" description="Helical" evidence="5">
    <location>
        <begin position="258"/>
        <end position="275"/>
    </location>
</feature>
<feature type="transmembrane region" description="Helical" evidence="5">
    <location>
        <begin position="327"/>
        <end position="345"/>
    </location>
</feature>
<keyword evidence="2 5" id="KW-0812">Transmembrane</keyword>
<dbReference type="RefSeq" id="WP_380620276.1">
    <property type="nucleotide sequence ID" value="NZ_JBHSDK010000013.1"/>
</dbReference>
<sequence length="417" mass="43093">MRPGKDSPHLVIISLTAIAVGVFCAAALAAFDLVSEEMTVLLWERLPESLGFEAYTWWWIALVLLSAGAVVGLIVWKWPWGAGHDPAVSELIEPPMPVAQVPGLLVCGAVTLAAGVSLGPENPIMAANVAVVAALGGRIFPHVKDAGWGLTATAATVSALFGTPVAAALALTEIHTSRPSGEPLWNRLFTPLLAAGTASVAMHYFGASTWTRDLPAYEESIGDIATAPAVAAGATVAAAGTVWLFPRVYRLFQRLPNPMVRAVAGAAVLAVLAVVGGPLTMFKGANESVELLGDAASYTAVAILGLLVVKMLAIVVAGTTGFRGGRIFPMIFCGVAFGVMVADLVPFADPALSIACSVLAFSFVATGQGWLSLFLAVGVVADATVLPILCIAVLPVWLIVHRVGPMHAEPEKAKAPA</sequence>
<organism evidence="6 7">
    <name type="scientific">Salininema proteolyticum</name>
    <dbReference type="NCBI Taxonomy" id="1607685"/>
    <lineage>
        <taxon>Bacteria</taxon>
        <taxon>Bacillati</taxon>
        <taxon>Actinomycetota</taxon>
        <taxon>Actinomycetes</taxon>
        <taxon>Glycomycetales</taxon>
        <taxon>Glycomycetaceae</taxon>
        <taxon>Salininema</taxon>
    </lineage>
</organism>
<evidence type="ECO:0000256" key="4">
    <source>
        <dbReference type="ARBA" id="ARBA00023136"/>
    </source>
</evidence>
<name>A0ABV8TXY3_9ACTN</name>
<keyword evidence="3 5" id="KW-1133">Transmembrane helix</keyword>
<feature type="transmembrane region" description="Helical" evidence="5">
    <location>
        <begin position="55"/>
        <end position="76"/>
    </location>
</feature>
<dbReference type="Pfam" id="PF00654">
    <property type="entry name" value="Voltage_CLC"/>
    <property type="match status" value="1"/>
</dbReference>
<feature type="transmembrane region" description="Helical" evidence="5">
    <location>
        <begin position="184"/>
        <end position="205"/>
    </location>
</feature>
<feature type="transmembrane region" description="Helical" evidence="5">
    <location>
        <begin position="96"/>
        <end position="116"/>
    </location>
</feature>
<evidence type="ECO:0000313" key="7">
    <source>
        <dbReference type="Proteomes" id="UP001595823"/>
    </source>
</evidence>
<comment type="subcellular location">
    <subcellularLocation>
        <location evidence="1">Membrane</location>
        <topology evidence="1">Multi-pass membrane protein</topology>
    </subcellularLocation>
</comment>
<feature type="transmembrane region" description="Helical" evidence="5">
    <location>
        <begin position="374"/>
        <end position="400"/>
    </location>
</feature>
<feature type="transmembrane region" description="Helical" evidence="5">
    <location>
        <begin position="351"/>
        <end position="367"/>
    </location>
</feature>
<evidence type="ECO:0000256" key="2">
    <source>
        <dbReference type="ARBA" id="ARBA00022692"/>
    </source>
</evidence>
<dbReference type="Gene3D" id="1.10.3080.10">
    <property type="entry name" value="Clc chloride channel"/>
    <property type="match status" value="1"/>
</dbReference>
<feature type="transmembrane region" description="Helical" evidence="5">
    <location>
        <begin position="146"/>
        <end position="172"/>
    </location>
</feature>
<dbReference type="EMBL" id="JBHSDK010000013">
    <property type="protein sequence ID" value="MFC4335440.1"/>
    <property type="molecule type" value="Genomic_DNA"/>
</dbReference>